<comment type="caution">
    <text evidence="5">The sequence shown here is derived from an EMBL/GenBank/DDBJ whole genome shotgun (WGS) entry which is preliminary data.</text>
</comment>
<proteinExistence type="predicted"/>
<keyword evidence="1" id="KW-0479">Metal-binding</keyword>
<dbReference type="PROSITE" id="PS51379">
    <property type="entry name" value="4FE4S_FER_2"/>
    <property type="match status" value="2"/>
</dbReference>
<evidence type="ECO:0000313" key="5">
    <source>
        <dbReference type="EMBL" id="MBM6660504.1"/>
    </source>
</evidence>
<keyword evidence="6" id="KW-1185">Reference proteome</keyword>
<dbReference type="PROSITE" id="PS00198">
    <property type="entry name" value="4FE4S_FER_1"/>
    <property type="match status" value="1"/>
</dbReference>
<dbReference type="Proteomes" id="UP000764045">
    <property type="component" value="Unassembled WGS sequence"/>
</dbReference>
<gene>
    <name evidence="5" type="ORF">H6B30_01830</name>
</gene>
<evidence type="ECO:0000256" key="3">
    <source>
        <dbReference type="ARBA" id="ARBA00023014"/>
    </source>
</evidence>
<name>A0A939B3K9_9BACT</name>
<dbReference type="PANTHER" id="PTHR43193">
    <property type="match status" value="1"/>
</dbReference>
<keyword evidence="2" id="KW-0408">Iron</keyword>
<dbReference type="SUPFAM" id="SSF54862">
    <property type="entry name" value="4Fe-4S ferredoxins"/>
    <property type="match status" value="1"/>
</dbReference>
<dbReference type="Pfam" id="PF12838">
    <property type="entry name" value="Fer4_7"/>
    <property type="match status" value="1"/>
</dbReference>
<protein>
    <submittedName>
        <fullName evidence="5">Coenzyme F420 hydrogenase/dehydrogenase, beta subunit C-terminal domain</fullName>
    </submittedName>
</protein>
<dbReference type="InterPro" id="IPR007525">
    <property type="entry name" value="FrhB_FdhB_C"/>
</dbReference>
<dbReference type="RefSeq" id="WP_205107318.1">
    <property type="nucleotide sequence ID" value="NZ_JACJJL010000002.1"/>
</dbReference>
<feature type="domain" description="4Fe-4S ferredoxin-type" evidence="4">
    <location>
        <begin position="35"/>
        <end position="64"/>
    </location>
</feature>
<reference evidence="5 6" key="1">
    <citation type="journal article" date="2021" name="Sci. Rep.">
        <title>The distribution of antibiotic resistance genes in chicken gut microbiota commensals.</title>
        <authorList>
            <person name="Juricova H."/>
            <person name="Matiasovicova J."/>
            <person name="Kubasova T."/>
            <person name="Cejkova D."/>
            <person name="Rychlik I."/>
        </authorList>
    </citation>
    <scope>NUCLEOTIDE SEQUENCE [LARGE SCALE GENOMIC DNA]</scope>
    <source>
        <strain evidence="5 6">An819</strain>
    </source>
</reference>
<keyword evidence="3" id="KW-0411">Iron-sulfur</keyword>
<dbReference type="GO" id="GO:0051536">
    <property type="term" value="F:iron-sulfur cluster binding"/>
    <property type="evidence" value="ECO:0007669"/>
    <property type="project" value="UniProtKB-KW"/>
</dbReference>
<dbReference type="InterPro" id="IPR017900">
    <property type="entry name" value="4Fe4S_Fe_S_CS"/>
</dbReference>
<dbReference type="InterPro" id="IPR052977">
    <property type="entry name" value="Polyferredoxin-like_ET"/>
</dbReference>
<dbReference type="Pfam" id="PF04432">
    <property type="entry name" value="FrhB_FdhB_C"/>
    <property type="match status" value="1"/>
</dbReference>
<evidence type="ECO:0000256" key="1">
    <source>
        <dbReference type="ARBA" id="ARBA00022723"/>
    </source>
</evidence>
<evidence type="ECO:0000256" key="2">
    <source>
        <dbReference type="ARBA" id="ARBA00023004"/>
    </source>
</evidence>
<sequence length="384" mass="43787">MQTVCPIELCTGCMACLNCCTHNAIHIFSDVCGFRYPYVVADLCVNCKLCEQVCPVNHQQEKRPPKFCYAVTIRGKDILTCASGGAATALSTFVLEKGGIVYGCSGRNMLHISHIRIADIRDLPLLKGSKYVQSEIGLIYRKVKEDLKQNILVLFIGTPCQIAGLKGFLKKDYHTLITADIVCHGVPSQRLLNDNIQYYQNKHNNRVELNNIRFRIINDNTDTKSLKIDYGFYFSLKDSSLSKNVDDEHSYDPYVWGFLKGLFLRRSCYVCSYACPSRVGDFTFADFWGIGDDTILEINNGVSLVLLNTEKAQLFFNEIKPKINFERRLVKEAIMGNGRLQAPTYCHKRYHLFRMLYPKCGLRFSVKVCLIRDFVKDKIKKSLK</sequence>
<dbReference type="EMBL" id="JACJJL010000002">
    <property type="protein sequence ID" value="MBM6660504.1"/>
    <property type="molecule type" value="Genomic_DNA"/>
</dbReference>
<feature type="domain" description="4Fe-4S ferredoxin-type" evidence="4">
    <location>
        <begin position="1"/>
        <end position="30"/>
    </location>
</feature>
<dbReference type="GO" id="GO:0046872">
    <property type="term" value="F:metal ion binding"/>
    <property type="evidence" value="ECO:0007669"/>
    <property type="project" value="UniProtKB-KW"/>
</dbReference>
<evidence type="ECO:0000313" key="6">
    <source>
        <dbReference type="Proteomes" id="UP000764045"/>
    </source>
</evidence>
<dbReference type="AlphaFoldDB" id="A0A939B3K9"/>
<dbReference type="Gene3D" id="3.30.70.20">
    <property type="match status" value="1"/>
</dbReference>
<dbReference type="PANTHER" id="PTHR43193:SF2">
    <property type="entry name" value="POLYFERREDOXIN PROTEIN FWDF"/>
    <property type="match status" value="1"/>
</dbReference>
<organism evidence="5 6">
    <name type="scientific">Marseilla massiliensis</name>
    <dbReference type="NCBI Taxonomy" id="1841864"/>
    <lineage>
        <taxon>Bacteria</taxon>
        <taxon>Pseudomonadati</taxon>
        <taxon>Bacteroidota</taxon>
        <taxon>Bacteroidia</taxon>
        <taxon>Bacteroidales</taxon>
        <taxon>Prevotellaceae</taxon>
        <taxon>Marseilla</taxon>
    </lineage>
</organism>
<evidence type="ECO:0000259" key="4">
    <source>
        <dbReference type="PROSITE" id="PS51379"/>
    </source>
</evidence>
<accession>A0A939B3K9</accession>
<dbReference type="InterPro" id="IPR017896">
    <property type="entry name" value="4Fe4S_Fe-S-bd"/>
</dbReference>